<feature type="transmembrane region" description="Helical" evidence="2">
    <location>
        <begin position="607"/>
        <end position="630"/>
    </location>
</feature>
<dbReference type="EMBL" id="JAACFV010000038">
    <property type="protein sequence ID" value="KAF7509670.1"/>
    <property type="molecule type" value="Genomic_DNA"/>
</dbReference>
<sequence>MSLGSYLLWVLKTLPATQGSPLPRLSPGSPVPLGNITALNNDIAPAWMPSAQVRGTSNILYSCLLTISLSVYSAVHINVPPRGASWKWQYIQKAKWTVLGIFAPEIVVYTAIYQFYKALGLQKSLTSIAKRRHDEAATNPTDPVITERLAKLDENSIAEGENKPKHGSAKISTSKRPLSEEFATSRAPTFSLVYCFFVGMGGFVVDAPDFGDKHHYATLTAKDLEKLAERGTFIEIEETEITDKSKADILAKILVCFQVMWLLVDCLARKVAGYPLTILEVHTFVHVFCALVMYGLWIKKPLNVREPRLVSDLDEEFLDSLCRRIAQEREIVIRFDDSVYCSMKEVELAEFATRLSFFEEVTCNNVGIVECAPEVETRSLVSGQQLSEGLVVNLYEDKVEGCPCHSTAHKIRLTFSESDVARWERISRVLQREYPGLVGQLTGNPAYEDQENTRISEPMTSMRNADNSDKISAGARLENSGVEKNGQTTRFVTDPSGSANISSASLSSQTGHCMQDGPEIEVENRETETLGLRKTPEAHRSSSSATEPGQRQVEIFEDQNDLLQSGSLAKYWRSLGGKVLSRAVNFDMDDISGVPAIWTNDASSLDAFGWISFAILLGLMTAYGGIHLSIWHYEFPTERERWLWRVASINVTAFGWFFFVWCQIFFGFECFEIGPGYAPWWMPLPFIFIIVLFSAVLFCAASRIFIVVESFVSLRTVPIGVYAAIPWAQYIPHI</sequence>
<feature type="region of interest" description="Disordered" evidence="1">
    <location>
        <begin position="487"/>
        <end position="551"/>
    </location>
</feature>
<feature type="transmembrane region" description="Helical" evidence="2">
    <location>
        <begin position="642"/>
        <end position="666"/>
    </location>
</feature>
<evidence type="ECO:0000256" key="3">
    <source>
        <dbReference type="SAM" id="SignalP"/>
    </source>
</evidence>
<name>A0A8H7AIE7_9EURO</name>
<dbReference type="PANTHER" id="PTHR35043:SF7">
    <property type="entry name" value="TRANSCRIPTION FACTOR DOMAIN-CONTAINING PROTEIN"/>
    <property type="match status" value="1"/>
</dbReference>
<proteinExistence type="predicted"/>
<evidence type="ECO:0000256" key="2">
    <source>
        <dbReference type="SAM" id="Phobius"/>
    </source>
</evidence>
<evidence type="ECO:0000313" key="4">
    <source>
        <dbReference type="EMBL" id="KAF7509670.1"/>
    </source>
</evidence>
<reference evidence="4" key="1">
    <citation type="submission" date="2020-02" db="EMBL/GenBank/DDBJ databases">
        <authorList>
            <person name="Palmer J.M."/>
        </authorList>
    </citation>
    <scope>NUCLEOTIDE SEQUENCE</scope>
    <source>
        <strain evidence="4">EPUS1.4</strain>
        <tissue evidence="4">Thallus</tissue>
    </source>
</reference>
<feature type="compositionally biased region" description="Low complexity" evidence="1">
    <location>
        <begin position="496"/>
        <end position="508"/>
    </location>
</feature>
<dbReference type="OrthoDB" id="4161530at2759"/>
<dbReference type="PANTHER" id="PTHR35043">
    <property type="entry name" value="TRANSCRIPTION FACTOR DOMAIN-CONTAINING PROTEIN"/>
    <property type="match status" value="1"/>
</dbReference>
<keyword evidence="3" id="KW-0732">Signal</keyword>
<feature type="signal peptide" evidence="3">
    <location>
        <begin position="1"/>
        <end position="19"/>
    </location>
</feature>
<comment type="caution">
    <text evidence="4">The sequence shown here is derived from an EMBL/GenBank/DDBJ whole genome shotgun (WGS) entry which is preliminary data.</text>
</comment>
<organism evidence="4 5">
    <name type="scientific">Endocarpon pusillum</name>
    <dbReference type="NCBI Taxonomy" id="364733"/>
    <lineage>
        <taxon>Eukaryota</taxon>
        <taxon>Fungi</taxon>
        <taxon>Dikarya</taxon>
        <taxon>Ascomycota</taxon>
        <taxon>Pezizomycotina</taxon>
        <taxon>Eurotiomycetes</taxon>
        <taxon>Chaetothyriomycetidae</taxon>
        <taxon>Verrucariales</taxon>
        <taxon>Verrucariaceae</taxon>
        <taxon>Endocarpon</taxon>
    </lineage>
</organism>
<feature type="transmembrane region" description="Helical" evidence="2">
    <location>
        <begin position="686"/>
        <end position="706"/>
    </location>
</feature>
<dbReference type="Proteomes" id="UP000606974">
    <property type="component" value="Unassembled WGS sequence"/>
</dbReference>
<keyword evidence="5" id="KW-1185">Reference proteome</keyword>
<gene>
    <name evidence="4" type="ORF">GJ744_007541</name>
</gene>
<evidence type="ECO:0000256" key="1">
    <source>
        <dbReference type="SAM" id="MobiDB-lite"/>
    </source>
</evidence>
<keyword evidence="2" id="KW-1133">Transmembrane helix</keyword>
<keyword evidence="2" id="KW-0812">Transmembrane</keyword>
<keyword evidence="2" id="KW-0472">Membrane</keyword>
<protein>
    <submittedName>
        <fullName evidence="4">Uncharacterized protein</fullName>
    </submittedName>
</protein>
<dbReference type="AlphaFoldDB" id="A0A8H7AIE7"/>
<feature type="chain" id="PRO_5034905685" evidence="3">
    <location>
        <begin position="20"/>
        <end position="734"/>
    </location>
</feature>
<accession>A0A8H7AIE7</accession>
<evidence type="ECO:0000313" key="5">
    <source>
        <dbReference type="Proteomes" id="UP000606974"/>
    </source>
</evidence>